<evidence type="ECO:0000313" key="2">
    <source>
        <dbReference type="EMBL" id="SDI70915.1"/>
    </source>
</evidence>
<sequence>MAIIHKWYLLMAHGMADRVHQLLSATSLKELAEVNSKDYVRWQSIKRGRARIGAEEVEHLGRMYPQYRWWLMTGEVMPDKGQVSPEYEEANRNLPNQNAG</sequence>
<reference evidence="2 3" key="1">
    <citation type="submission" date="2016-10" db="EMBL/GenBank/DDBJ databases">
        <authorList>
            <person name="de Groot N.N."/>
        </authorList>
    </citation>
    <scope>NUCLEOTIDE SEQUENCE [LARGE SCALE GENOMIC DNA]</scope>
    <source>
        <strain evidence="2 3">LMG 18387</strain>
    </source>
</reference>
<dbReference type="AlphaFoldDB" id="A0A1G8MSY0"/>
<gene>
    <name evidence="2" type="ORF">SAMN05216588_12280</name>
</gene>
<accession>A0A1G8MSY0</accession>
<evidence type="ECO:0008006" key="4">
    <source>
        <dbReference type="Google" id="ProtNLM"/>
    </source>
</evidence>
<dbReference type="Gene3D" id="1.10.260.40">
    <property type="entry name" value="lambda repressor-like DNA-binding domains"/>
    <property type="match status" value="1"/>
</dbReference>
<dbReference type="InterPro" id="IPR010982">
    <property type="entry name" value="Lambda_DNA-bd_dom_sf"/>
</dbReference>
<feature type="region of interest" description="Disordered" evidence="1">
    <location>
        <begin position="81"/>
        <end position="100"/>
    </location>
</feature>
<protein>
    <recommendedName>
        <fullName evidence="4">DNA-binding protein</fullName>
    </recommendedName>
</protein>
<evidence type="ECO:0000256" key="1">
    <source>
        <dbReference type="SAM" id="MobiDB-lite"/>
    </source>
</evidence>
<dbReference type="GO" id="GO:0003677">
    <property type="term" value="F:DNA binding"/>
    <property type="evidence" value="ECO:0007669"/>
    <property type="project" value="InterPro"/>
</dbReference>
<dbReference type="Proteomes" id="UP000198606">
    <property type="component" value="Unassembled WGS sequence"/>
</dbReference>
<proteinExistence type="predicted"/>
<dbReference type="RefSeq" id="WP_244158249.1">
    <property type="nucleotide sequence ID" value="NZ_FNDG01000022.1"/>
</dbReference>
<dbReference type="EMBL" id="FNDG01000022">
    <property type="protein sequence ID" value="SDI70915.1"/>
    <property type="molecule type" value="Genomic_DNA"/>
</dbReference>
<dbReference type="STRING" id="29435.SAMN05216588_12280"/>
<name>A0A1G8MSY0_9GAMM</name>
<evidence type="ECO:0000313" key="3">
    <source>
        <dbReference type="Proteomes" id="UP000198606"/>
    </source>
</evidence>
<organism evidence="2 3">
    <name type="scientific">Phytopseudomonas flavescens</name>
    <dbReference type="NCBI Taxonomy" id="29435"/>
    <lineage>
        <taxon>Bacteria</taxon>
        <taxon>Pseudomonadati</taxon>
        <taxon>Pseudomonadota</taxon>
        <taxon>Gammaproteobacteria</taxon>
        <taxon>Pseudomonadales</taxon>
        <taxon>Pseudomonadaceae</taxon>
        <taxon>Phytopseudomonas</taxon>
    </lineage>
</organism>